<evidence type="ECO:0000313" key="1">
    <source>
        <dbReference type="EMBL" id="SQA92441.1"/>
    </source>
</evidence>
<name>A0AAX2IQV9_9FLAO</name>
<dbReference type="AlphaFoldDB" id="A0AAX2IQV9"/>
<dbReference type="RefSeq" id="WP_228427215.1">
    <property type="nucleotide sequence ID" value="NZ_UAVR01000023.1"/>
</dbReference>
<accession>A0AAX2IQV9</accession>
<dbReference type="Pfam" id="PF13650">
    <property type="entry name" value="Asp_protease_2"/>
    <property type="match status" value="1"/>
</dbReference>
<protein>
    <recommendedName>
        <fullName evidence="3">Aspartyl protease</fullName>
    </recommendedName>
</protein>
<evidence type="ECO:0000313" key="2">
    <source>
        <dbReference type="Proteomes" id="UP000251937"/>
    </source>
</evidence>
<comment type="caution">
    <text evidence="1">The sequence shown here is derived from an EMBL/GenBank/DDBJ whole genome shotgun (WGS) entry which is preliminary data.</text>
</comment>
<dbReference type="EMBL" id="UAVR01000023">
    <property type="protein sequence ID" value="SQA92441.1"/>
    <property type="molecule type" value="Genomic_DNA"/>
</dbReference>
<dbReference type="SUPFAM" id="SSF50630">
    <property type="entry name" value="Acid proteases"/>
    <property type="match status" value="1"/>
</dbReference>
<gene>
    <name evidence="1" type="ORF">NCTC11212_04095</name>
</gene>
<dbReference type="Gene3D" id="2.40.70.10">
    <property type="entry name" value="Acid Proteases"/>
    <property type="match status" value="1"/>
</dbReference>
<evidence type="ECO:0008006" key="3">
    <source>
        <dbReference type="Google" id="ProtNLM"/>
    </source>
</evidence>
<organism evidence="1 2">
    <name type="scientific">Chryseobacterium balustinum</name>
    <dbReference type="NCBI Taxonomy" id="246"/>
    <lineage>
        <taxon>Bacteria</taxon>
        <taxon>Pseudomonadati</taxon>
        <taxon>Bacteroidota</taxon>
        <taxon>Flavobacteriia</taxon>
        <taxon>Flavobacteriales</taxon>
        <taxon>Weeksellaceae</taxon>
        <taxon>Chryseobacterium group</taxon>
        <taxon>Chryseobacterium</taxon>
    </lineage>
</organism>
<dbReference type="Proteomes" id="UP000251937">
    <property type="component" value="Unassembled WGS sequence"/>
</dbReference>
<reference evidence="1 2" key="1">
    <citation type="submission" date="2018-06" db="EMBL/GenBank/DDBJ databases">
        <authorList>
            <consortium name="Pathogen Informatics"/>
            <person name="Doyle S."/>
        </authorList>
    </citation>
    <scope>NUCLEOTIDE SEQUENCE [LARGE SCALE GENOMIC DNA]</scope>
    <source>
        <strain evidence="1 2">NCTC11212</strain>
    </source>
</reference>
<dbReference type="InterPro" id="IPR021109">
    <property type="entry name" value="Peptidase_aspartic_dom_sf"/>
</dbReference>
<sequence>MNAQNKFEIKNVNKVVIPFKLINNLIFIPININGAELTFMLDSGVTENTIFSLEDKEIKLSAMEKMRFSGLGGNRSIEGFKSDLNTGKIGKNFVNDSLMVYIIQDEEFNISSHIGIPVNGF</sequence>
<proteinExistence type="predicted"/>